<dbReference type="InterPro" id="IPR045838">
    <property type="entry name" value="DEPDC5_CTD"/>
</dbReference>
<dbReference type="Pfam" id="PF23013">
    <property type="entry name" value="IML1_N"/>
    <property type="match status" value="1"/>
</dbReference>
<dbReference type="Pfam" id="PF12257">
    <property type="entry name" value="IML1"/>
    <property type="match status" value="1"/>
</dbReference>
<feature type="region of interest" description="Disordered" evidence="1">
    <location>
        <begin position="940"/>
        <end position="1064"/>
    </location>
</feature>
<feature type="region of interest" description="Disordered" evidence="1">
    <location>
        <begin position="498"/>
        <end position="557"/>
    </location>
</feature>
<sequence length="1498" mass="171747">MADSLPSKYYSETKVIKLKTHPRNFCEEDLVVNLDSFIKEKFRIFEGIVIEIFPVDERKSFGRKNHLLLEVRKIPADVQAKGGPLSISQEVAHAFNLSGLREVCIRRVDKDEVALDLVEFRFKDQGLSRSDMWRFTNSLIDKGMYISRKLLFAGMLLKVSGLWAKGETVKSGVVTDSTRIVFRSASSQFFLFIQVSSEIWEFDPNGDTYFDKAVDGFLKDLFSVWKDKECNHQLTLIFFARKYSRNYTDGMLTDKHGRYYTDYYYVVVQEESHADWSSAIVEVKRSFQCFQELLNPQPHLINGDGVVPEQFDEWISTSAEGNILEATNLAVNVLENHYKNCNFNTTGQQIVIVSPGAGVFEVDNELNRLTKERIIDQGIGMDLVCLNEQPLHAVPLFKFYSGYHPEDRYHIPHWINYSYYNPSRPWTQFRYQPRIKISDHLVNKHLKTNPVLLDETGDCSQKAKHTCAPPLLNPNDPLALVDYDTYDRNIFTFSGSSKYHHSFSEDSPSEKPKLGRHSTVDDFSTSSYEHQSSSPSEVSKASARKRPQRARYHSDNYDDETFDDSLVRVGSAEMVGSFISSRQPFKSPVTRRKKAFINPFDPSKSHVEVNSHLCRWMHTFPRDTLGRAFQTHHVKELEKLDENTELKTKNRLSTPSLSLSNNMSTESPSLGDTIHASTVENFASIRRSGMDWTSLTEPACLPLTTDYYPDSYAISRDYVVYNSSLLVSSDDSEGAGDKGVADGWRADHQNINTVQAFKEMISQRLAQGFQLVFHYGSLYSLHKDLDGLIKSKRKKKTIIVKFSMGRVFQNITLEFPHMHTCIYKMKTPINLKEVQYSYKLVAHTKTLSDASCGLSHERRENYNWNYLDQHISGHVDFEQYQESHKYWRCRFLVLPSEAPPSDRTGESMSSWLCDTTSGFIRLVELMNSIKRTSPAIKNQKRDFGRFNSMPCRSPSVHSTTHISPCPSPTVSLPRQRSREDLSTPSRSNSDSKMKSHDDLRSPGTRSPDLRSPLHHEQLLSSRSPQLSLMSSNSQRSSREIVGDLKELTFGSRQRSTSPNPQRLRRKLKTASIENLPTAHEEETQYPSLYIVPSTPTRIPSNDDDDLSPLDFPDAPLMIVSPPEKVLQALLDRNDGIDLLVNQPPLRNNCFLSMEAVKLLQEKMDGSPTRRDIVTMMQDMLKKGHIVHASGDKRVPFIDGFYFYYAPESSNIEEPDIEYEVFCKKWFEVGINPIKQETEANTPSHGSSFQSSPYYMHSGDYDKALGEGFSRFVEFNPDQQSISDRPEWCYIHYRTMYYQTQGYPLEFQWMACTLSLLHKLVQNWTHKAAMCGFNLVPVHSLGVLGLVDSTNDQPHPFLNSIVLSFQLPSEYQVYLNDLQQDDHSVFLINFFQLILDKLGFLLDPTSLMELGSPDYYWKPQLSTVLSSVFIHHTGVAIVQPLYESRAPGFKWLANNYYLQQKSTSQSVLNKYDELIETFKTLLTNTKELLILCNKAKQEY</sequence>
<feature type="compositionally biased region" description="Basic and acidic residues" evidence="1">
    <location>
        <begin position="989"/>
        <end position="1000"/>
    </location>
</feature>
<dbReference type="GO" id="GO:1904262">
    <property type="term" value="P:negative regulation of TORC1 signaling"/>
    <property type="evidence" value="ECO:0007669"/>
    <property type="project" value="TreeGrafter"/>
</dbReference>
<dbReference type="GO" id="GO:0035556">
    <property type="term" value="P:intracellular signal transduction"/>
    <property type="evidence" value="ECO:0007669"/>
    <property type="project" value="InterPro"/>
</dbReference>
<feature type="domain" description="DEP" evidence="2">
    <location>
        <begin position="1148"/>
        <end position="1206"/>
    </location>
</feature>
<dbReference type="eggNOG" id="KOG3572">
    <property type="taxonomic scope" value="Eukaryota"/>
</dbReference>
<dbReference type="InterPro" id="IPR000591">
    <property type="entry name" value="DEP_dom"/>
</dbReference>
<dbReference type="InterPro" id="IPR036390">
    <property type="entry name" value="WH_DNA-bd_sf"/>
</dbReference>
<dbReference type="EnsemblMetazoa" id="XM_019999575.1">
    <property type="protein sequence ID" value="XP_019855134.1"/>
    <property type="gene ID" value="LOC105313646"/>
</dbReference>
<feature type="compositionally biased region" description="Polar residues" evidence="1">
    <location>
        <begin position="955"/>
        <end position="974"/>
    </location>
</feature>
<proteinExistence type="predicted"/>
<dbReference type="InterPro" id="IPR055213">
    <property type="entry name" value="IML1_double_psi_beta_barrel"/>
</dbReference>
<feature type="compositionally biased region" description="Basic and acidic residues" evidence="1">
    <location>
        <begin position="1036"/>
        <end position="1046"/>
    </location>
</feature>
<dbReference type="SUPFAM" id="SSF46785">
    <property type="entry name" value="Winged helix' DNA-binding domain"/>
    <property type="match status" value="1"/>
</dbReference>
<dbReference type="GO" id="GO:0034198">
    <property type="term" value="P:cellular response to amino acid starvation"/>
    <property type="evidence" value="ECO:0007669"/>
    <property type="project" value="TreeGrafter"/>
</dbReference>
<feature type="region of interest" description="Disordered" evidence="1">
    <location>
        <begin position="651"/>
        <end position="672"/>
    </location>
</feature>
<dbReference type="InterPro" id="IPR048255">
    <property type="entry name" value="IML1_N"/>
</dbReference>
<dbReference type="Proteomes" id="UP000007879">
    <property type="component" value="Unassembled WGS sequence"/>
</dbReference>
<accession>A0A1X7UBU9</accession>
<evidence type="ECO:0000313" key="4">
    <source>
        <dbReference type="Proteomes" id="UP000007879"/>
    </source>
</evidence>
<name>A0A1X7UBU9_AMPQE</name>
<feature type="compositionally biased region" description="Basic and acidic residues" evidence="1">
    <location>
        <begin position="502"/>
        <end position="513"/>
    </location>
</feature>
<dbReference type="GO" id="GO:1990130">
    <property type="term" value="C:GATOR1 complex"/>
    <property type="evidence" value="ECO:0007669"/>
    <property type="project" value="TreeGrafter"/>
</dbReference>
<dbReference type="PANTHER" id="PTHR13179">
    <property type="entry name" value="DEP DOMAIN CONTAINING PROTEIN 5"/>
    <property type="match status" value="1"/>
</dbReference>
<dbReference type="Gene3D" id="1.10.10.10">
    <property type="entry name" value="Winged helix-like DNA-binding domain superfamily/Winged helix DNA-binding domain"/>
    <property type="match status" value="1"/>
</dbReference>
<dbReference type="GO" id="GO:0005765">
    <property type="term" value="C:lysosomal membrane"/>
    <property type="evidence" value="ECO:0007669"/>
    <property type="project" value="TreeGrafter"/>
</dbReference>
<evidence type="ECO:0000259" key="2">
    <source>
        <dbReference type="PROSITE" id="PS50186"/>
    </source>
</evidence>
<dbReference type="Pfam" id="PF00610">
    <property type="entry name" value="DEP"/>
    <property type="match status" value="1"/>
</dbReference>
<feature type="compositionally biased region" description="Polar residues" evidence="1">
    <location>
        <begin position="1050"/>
        <end position="1060"/>
    </location>
</feature>
<feature type="compositionally biased region" description="Basic and acidic residues" evidence="1">
    <location>
        <begin position="1007"/>
        <end position="1017"/>
    </location>
</feature>
<dbReference type="PANTHER" id="PTHR13179:SF8">
    <property type="entry name" value="GATOR COMPLEX PROTEIN DEPDC5"/>
    <property type="match status" value="1"/>
</dbReference>
<dbReference type="Pfam" id="PF19418">
    <property type="entry name" value="DEPDC5_CTD"/>
    <property type="match status" value="1"/>
</dbReference>
<dbReference type="GO" id="GO:0005096">
    <property type="term" value="F:GTPase activator activity"/>
    <property type="evidence" value="ECO:0007669"/>
    <property type="project" value="InterPro"/>
</dbReference>
<dbReference type="STRING" id="400682.A0A1X7UBU9"/>
<dbReference type="GO" id="GO:0010508">
    <property type="term" value="P:positive regulation of autophagy"/>
    <property type="evidence" value="ECO:0007669"/>
    <property type="project" value="TreeGrafter"/>
</dbReference>
<reference evidence="3" key="2">
    <citation type="submission" date="2017-05" db="UniProtKB">
        <authorList>
            <consortium name="EnsemblMetazoa"/>
        </authorList>
    </citation>
    <scope>IDENTIFICATION</scope>
</reference>
<reference evidence="4" key="1">
    <citation type="journal article" date="2010" name="Nature">
        <title>The Amphimedon queenslandica genome and the evolution of animal complexity.</title>
        <authorList>
            <person name="Srivastava M."/>
            <person name="Simakov O."/>
            <person name="Chapman J."/>
            <person name="Fahey B."/>
            <person name="Gauthier M.E."/>
            <person name="Mitros T."/>
            <person name="Richards G.S."/>
            <person name="Conaco C."/>
            <person name="Dacre M."/>
            <person name="Hellsten U."/>
            <person name="Larroux C."/>
            <person name="Putnam N.H."/>
            <person name="Stanke M."/>
            <person name="Adamska M."/>
            <person name="Darling A."/>
            <person name="Degnan S.M."/>
            <person name="Oakley T.H."/>
            <person name="Plachetzki D.C."/>
            <person name="Zhai Y."/>
            <person name="Adamski M."/>
            <person name="Calcino A."/>
            <person name="Cummins S.F."/>
            <person name="Goodstein D.M."/>
            <person name="Harris C."/>
            <person name="Jackson D.J."/>
            <person name="Leys S.P."/>
            <person name="Shu S."/>
            <person name="Woodcroft B.J."/>
            <person name="Vervoort M."/>
            <person name="Kosik K.S."/>
            <person name="Manning G."/>
            <person name="Degnan B.M."/>
            <person name="Rokhsar D.S."/>
        </authorList>
    </citation>
    <scope>NUCLEOTIDE SEQUENCE [LARGE SCALE GENOMIC DNA]</scope>
</reference>
<dbReference type="EnsemblMetazoa" id="Aqu2.1.25124_001">
    <property type="protein sequence ID" value="Aqu2.1.25124_001"/>
    <property type="gene ID" value="Aqu2.1.25124"/>
</dbReference>
<dbReference type="InterPro" id="IPR036388">
    <property type="entry name" value="WH-like_DNA-bd_sf"/>
</dbReference>
<evidence type="ECO:0000256" key="1">
    <source>
        <dbReference type="SAM" id="MobiDB-lite"/>
    </source>
</evidence>
<organism evidence="3">
    <name type="scientific">Amphimedon queenslandica</name>
    <name type="common">Sponge</name>
    <dbReference type="NCBI Taxonomy" id="400682"/>
    <lineage>
        <taxon>Eukaryota</taxon>
        <taxon>Metazoa</taxon>
        <taxon>Porifera</taxon>
        <taxon>Demospongiae</taxon>
        <taxon>Heteroscleromorpha</taxon>
        <taxon>Haplosclerida</taxon>
        <taxon>Niphatidae</taxon>
        <taxon>Amphimedon</taxon>
    </lineage>
</organism>
<dbReference type="KEGG" id="aqu:105313646"/>
<dbReference type="InParanoid" id="A0A1X7UBU9"/>
<evidence type="ECO:0000313" key="3">
    <source>
        <dbReference type="EnsemblMetazoa" id="Aqu2.1.25124_001"/>
    </source>
</evidence>
<dbReference type="PROSITE" id="PS50186">
    <property type="entry name" value="DEP"/>
    <property type="match status" value="1"/>
</dbReference>
<feature type="compositionally biased region" description="Low complexity" evidence="1">
    <location>
        <begin position="1018"/>
        <end position="1035"/>
    </location>
</feature>
<feature type="compositionally biased region" description="Low complexity" evidence="1">
    <location>
        <begin position="524"/>
        <end position="541"/>
    </location>
</feature>
<keyword evidence="4" id="KW-1185">Reference proteome</keyword>
<dbReference type="InterPro" id="IPR027244">
    <property type="entry name" value="IML1"/>
</dbReference>
<dbReference type="OrthoDB" id="39497at2759"/>
<feature type="compositionally biased region" description="Basic residues" evidence="1">
    <location>
        <begin position="542"/>
        <end position="551"/>
    </location>
</feature>
<protein>
    <recommendedName>
        <fullName evidence="2">DEP domain-containing protein</fullName>
    </recommendedName>
</protein>
<gene>
    <name evidence="3" type="primary">105313646</name>
</gene>